<evidence type="ECO:0000256" key="4">
    <source>
        <dbReference type="SAM" id="MobiDB-lite"/>
    </source>
</evidence>
<evidence type="ECO:0000313" key="8">
    <source>
        <dbReference type="Proteomes" id="UP000601990"/>
    </source>
</evidence>
<dbReference type="SUPFAM" id="SSF69593">
    <property type="entry name" value="Glycerol-3-phosphate (1)-acyltransferase"/>
    <property type="match status" value="1"/>
</dbReference>
<evidence type="ECO:0000256" key="2">
    <source>
        <dbReference type="ARBA" id="ARBA00022679"/>
    </source>
</evidence>
<keyword evidence="8" id="KW-1185">Reference proteome</keyword>
<keyword evidence="5" id="KW-0812">Transmembrane</keyword>
<comment type="caution">
    <text evidence="7">The sequence shown here is derived from an EMBL/GenBank/DDBJ whole genome shotgun (WGS) entry which is preliminary data.</text>
</comment>
<keyword evidence="2" id="KW-0808">Transferase</keyword>
<evidence type="ECO:0000313" key="7">
    <source>
        <dbReference type="EMBL" id="NMF92760.1"/>
    </source>
</evidence>
<gene>
    <name evidence="7" type="ORF">GO608_05395</name>
</gene>
<dbReference type="PANTHER" id="PTHR10434">
    <property type="entry name" value="1-ACYL-SN-GLYCEROL-3-PHOSPHATE ACYLTRANSFERASE"/>
    <property type="match status" value="1"/>
</dbReference>
<dbReference type="InterPro" id="IPR002123">
    <property type="entry name" value="Plipid/glycerol_acylTrfase"/>
</dbReference>
<organism evidence="7 8">
    <name type="scientific">Aromatoleum buckelii</name>
    <dbReference type="NCBI Taxonomy" id="200254"/>
    <lineage>
        <taxon>Bacteria</taxon>
        <taxon>Pseudomonadati</taxon>
        <taxon>Pseudomonadota</taxon>
        <taxon>Betaproteobacteria</taxon>
        <taxon>Rhodocyclales</taxon>
        <taxon>Rhodocyclaceae</taxon>
        <taxon>Aromatoleum</taxon>
    </lineage>
</organism>
<dbReference type="Pfam" id="PF01553">
    <property type="entry name" value="Acyltransferase"/>
    <property type="match status" value="1"/>
</dbReference>
<dbReference type="RefSeq" id="WP_169198059.1">
    <property type="nucleotide sequence ID" value="NZ_WTVH02000010.1"/>
</dbReference>
<protein>
    <submittedName>
        <fullName evidence="7">1-acyl-sn-glycerol-3-phosphate acyltransferase</fullName>
    </submittedName>
</protein>
<evidence type="ECO:0000256" key="1">
    <source>
        <dbReference type="ARBA" id="ARBA00005189"/>
    </source>
</evidence>
<dbReference type="SMART" id="SM00563">
    <property type="entry name" value="PlsC"/>
    <property type="match status" value="1"/>
</dbReference>
<keyword evidence="3 7" id="KW-0012">Acyltransferase</keyword>
<dbReference type="PANTHER" id="PTHR10434:SF40">
    <property type="entry name" value="1-ACYL-SN-GLYCEROL-3-PHOSPHATE ACYLTRANSFERASE"/>
    <property type="match status" value="1"/>
</dbReference>
<dbReference type="GO" id="GO:0016746">
    <property type="term" value="F:acyltransferase activity"/>
    <property type="evidence" value="ECO:0007669"/>
    <property type="project" value="UniProtKB-KW"/>
</dbReference>
<evidence type="ECO:0000259" key="6">
    <source>
        <dbReference type="SMART" id="SM00563"/>
    </source>
</evidence>
<evidence type="ECO:0000256" key="5">
    <source>
        <dbReference type="SAM" id="Phobius"/>
    </source>
</evidence>
<keyword evidence="5" id="KW-1133">Transmembrane helix</keyword>
<feature type="transmembrane region" description="Helical" evidence="5">
    <location>
        <begin position="7"/>
        <end position="28"/>
    </location>
</feature>
<dbReference type="EMBL" id="WTVH01000007">
    <property type="protein sequence ID" value="NMF92760.1"/>
    <property type="molecule type" value="Genomic_DNA"/>
</dbReference>
<dbReference type="CDD" id="cd07989">
    <property type="entry name" value="LPLAT_AGPAT-like"/>
    <property type="match status" value="1"/>
</dbReference>
<feature type="domain" description="Phospholipid/glycerol acyltransferase" evidence="6">
    <location>
        <begin position="71"/>
        <end position="185"/>
    </location>
</feature>
<sequence length="263" mass="28765">MIVLRSLLFAIVLAIVTPPYAIFGMLTFPLPPHVRHRIITSWAPLVMWFVRHLLGIRYRVLGRDNIPARPSVILAKHQSAWETMALQVIFPPLCFVLKRELLKVPFFGWGLAQIPGIAIDRAAGKDALTQVVEQGRARLAEGFWVVVFPEGTRVAPGTTRRYKPGGAWLAQKAGVPVVPVAHNAGEFWRRNAFLKYPGEIIVSIGPAIGPEGLDANEVNARAQLWIEAEMHRLFAHHYTSGAKRGGEPGSGVVAAAPPGSGES</sequence>
<dbReference type="Proteomes" id="UP000601990">
    <property type="component" value="Unassembled WGS sequence"/>
</dbReference>
<reference evidence="7" key="1">
    <citation type="submission" date="2019-12" db="EMBL/GenBank/DDBJ databases">
        <title>Comparative genomics gives insights into the taxonomy of the Azoarcus-Aromatoleum group and reveals separate origins of nif in the plant-associated Azoarcus and non-plant-associated Aromatoleum sub-groups.</title>
        <authorList>
            <person name="Lafos M."/>
            <person name="Maluk M."/>
            <person name="Batista M."/>
            <person name="Junghare M."/>
            <person name="Carmona M."/>
            <person name="Faoro H."/>
            <person name="Cruz L.M."/>
            <person name="Battistoni F."/>
            <person name="De Souza E."/>
            <person name="Pedrosa F."/>
            <person name="Chen W.-M."/>
            <person name="Poole P.S."/>
            <person name="Dixon R.A."/>
            <person name="James E.K."/>
        </authorList>
    </citation>
    <scope>NUCLEOTIDE SEQUENCE</scope>
    <source>
        <strain evidence="7">U120</strain>
    </source>
</reference>
<feature type="region of interest" description="Disordered" evidence="4">
    <location>
        <begin position="241"/>
        <end position="263"/>
    </location>
</feature>
<name>A0ABX1N141_9RHOO</name>
<evidence type="ECO:0000256" key="3">
    <source>
        <dbReference type="ARBA" id="ARBA00023315"/>
    </source>
</evidence>
<comment type="pathway">
    <text evidence="1">Lipid metabolism.</text>
</comment>
<proteinExistence type="predicted"/>
<accession>A0ABX1N141</accession>
<keyword evidence="5" id="KW-0472">Membrane</keyword>